<evidence type="ECO:0000313" key="11">
    <source>
        <dbReference type="Proteomes" id="UP000198582"/>
    </source>
</evidence>
<evidence type="ECO:0000256" key="7">
    <source>
        <dbReference type="ARBA" id="ARBA00023033"/>
    </source>
</evidence>
<dbReference type="AlphaFoldDB" id="A0A1H8YMQ7"/>
<proteinExistence type="inferred from homology"/>
<evidence type="ECO:0000313" key="10">
    <source>
        <dbReference type="EMBL" id="SEP52668.1"/>
    </source>
</evidence>
<dbReference type="Gene3D" id="1.10.630.10">
    <property type="entry name" value="Cytochrome P450"/>
    <property type="match status" value="1"/>
</dbReference>
<dbReference type="RefSeq" id="WP_091626272.1">
    <property type="nucleotide sequence ID" value="NZ_FOEF01000021.1"/>
</dbReference>
<dbReference type="Proteomes" id="UP000198582">
    <property type="component" value="Unassembled WGS sequence"/>
</dbReference>
<dbReference type="SUPFAM" id="SSF48264">
    <property type="entry name" value="Cytochrome P450"/>
    <property type="match status" value="1"/>
</dbReference>
<dbReference type="OrthoDB" id="5241086at2"/>
<evidence type="ECO:0000256" key="2">
    <source>
        <dbReference type="ARBA" id="ARBA00010617"/>
    </source>
</evidence>
<keyword evidence="4 9" id="KW-0479">Metal-binding</keyword>
<reference evidence="10 11" key="1">
    <citation type="submission" date="2016-10" db="EMBL/GenBank/DDBJ databases">
        <authorList>
            <person name="de Groot N.N."/>
        </authorList>
    </citation>
    <scope>NUCLEOTIDE SEQUENCE [LARGE SCALE GENOMIC DNA]</scope>
    <source>
        <strain evidence="10 11">DSM 44993</strain>
    </source>
</reference>
<protein>
    <submittedName>
        <fullName evidence="10">Cytochrome P450</fullName>
    </submittedName>
</protein>
<keyword evidence="6 9" id="KW-0408">Iron</keyword>
<dbReference type="InterPro" id="IPR001128">
    <property type="entry name" value="Cyt_P450"/>
</dbReference>
<dbReference type="CDD" id="cd11033">
    <property type="entry name" value="CYP142-like"/>
    <property type="match status" value="1"/>
</dbReference>
<comment type="function">
    <text evidence="8">Involved in the coupling of aromatic side chains of the heptapeptide of vancomycin.</text>
</comment>
<evidence type="ECO:0000256" key="3">
    <source>
        <dbReference type="ARBA" id="ARBA00022617"/>
    </source>
</evidence>
<dbReference type="EMBL" id="FOEF01000021">
    <property type="protein sequence ID" value="SEP52668.1"/>
    <property type="molecule type" value="Genomic_DNA"/>
</dbReference>
<dbReference type="FunFam" id="1.10.630.10:FF:000018">
    <property type="entry name" value="Cytochrome P450 monooxygenase"/>
    <property type="match status" value="1"/>
</dbReference>
<dbReference type="GO" id="GO:0036199">
    <property type="term" value="F:cholest-4-en-3-one 26-monooxygenase activity"/>
    <property type="evidence" value="ECO:0007669"/>
    <property type="project" value="TreeGrafter"/>
</dbReference>
<dbReference type="Pfam" id="PF00067">
    <property type="entry name" value="p450"/>
    <property type="match status" value="1"/>
</dbReference>
<dbReference type="InterPro" id="IPR017972">
    <property type="entry name" value="Cyt_P450_CS"/>
</dbReference>
<dbReference type="InterPro" id="IPR002397">
    <property type="entry name" value="Cyt_P450_B"/>
</dbReference>
<organism evidence="10 11">
    <name type="scientific">Amycolatopsis saalfeldensis</name>
    <dbReference type="NCBI Taxonomy" id="394193"/>
    <lineage>
        <taxon>Bacteria</taxon>
        <taxon>Bacillati</taxon>
        <taxon>Actinomycetota</taxon>
        <taxon>Actinomycetes</taxon>
        <taxon>Pseudonocardiales</taxon>
        <taxon>Pseudonocardiaceae</taxon>
        <taxon>Amycolatopsis</taxon>
    </lineage>
</organism>
<dbReference type="PRINTS" id="PR00385">
    <property type="entry name" value="P450"/>
</dbReference>
<evidence type="ECO:0000256" key="6">
    <source>
        <dbReference type="ARBA" id="ARBA00023004"/>
    </source>
</evidence>
<dbReference type="PANTHER" id="PTHR46696">
    <property type="entry name" value="P450, PUTATIVE (EUROFUNG)-RELATED"/>
    <property type="match status" value="1"/>
</dbReference>
<gene>
    <name evidence="10" type="ORF">SAMN04489732_121139</name>
</gene>
<comment type="pathway">
    <text evidence="1">Antibiotic biosynthesis; vancomycin biosynthesis.</text>
</comment>
<comment type="similarity">
    <text evidence="2 9">Belongs to the cytochrome P450 family.</text>
</comment>
<keyword evidence="5 9" id="KW-0560">Oxidoreductase</keyword>
<dbReference type="PROSITE" id="PS00086">
    <property type="entry name" value="CYTOCHROME_P450"/>
    <property type="match status" value="1"/>
</dbReference>
<name>A0A1H8YMQ7_9PSEU</name>
<dbReference type="GO" id="GO:0006707">
    <property type="term" value="P:cholesterol catabolic process"/>
    <property type="evidence" value="ECO:0007669"/>
    <property type="project" value="TreeGrafter"/>
</dbReference>
<keyword evidence="11" id="KW-1185">Reference proteome</keyword>
<evidence type="ECO:0000256" key="9">
    <source>
        <dbReference type="RuleBase" id="RU000461"/>
    </source>
</evidence>
<dbReference type="GO" id="GO:0020037">
    <property type="term" value="F:heme binding"/>
    <property type="evidence" value="ECO:0007669"/>
    <property type="project" value="InterPro"/>
</dbReference>
<dbReference type="PANTHER" id="PTHR46696:SF4">
    <property type="entry name" value="BIOTIN BIOSYNTHESIS CYTOCHROME P450"/>
    <property type="match status" value="1"/>
</dbReference>
<sequence>MLIDLTDEKTFSGNGFWQDLAWLREHDPVHWHPEPDGPGFWAVTRYEDALGVYHDWETFSSRNGMRLETNPAAVAAVTQRMLIVSDPPDHSQLKRVLAKGFSPAEIPHAEDLIRRVVRELLGEALRDREIDIVDLARRVPTRVVCALMGVPREEWDWLGSTMNAAFEGEDEQSRLAAHAEIFLYFSELVTERRASPGDDFVSRIAHDRRSTSVPGETRLLSDEEIAVNCNGVLAGGNETTRYSAGGAVLALLENPSQWEKLRTEGRSILPTAIEEVLRWTTPGVHVLRTATRPARIAGTDIAEGDRVTVWNVSANRDEAAFDTPTRFDLSRTPNKHLSFGGGRHQCLGARLARLELSVFLEELTAGVASIEQTGEPGYTASNFTWGVRSLPVRLTPTR</sequence>
<dbReference type="GO" id="GO:0005506">
    <property type="term" value="F:iron ion binding"/>
    <property type="evidence" value="ECO:0007669"/>
    <property type="project" value="InterPro"/>
</dbReference>
<evidence type="ECO:0000256" key="8">
    <source>
        <dbReference type="ARBA" id="ARBA00055433"/>
    </source>
</evidence>
<evidence type="ECO:0000256" key="4">
    <source>
        <dbReference type="ARBA" id="ARBA00022723"/>
    </source>
</evidence>
<dbReference type="STRING" id="394193.SAMN04489732_121139"/>
<keyword evidence="3 9" id="KW-0349">Heme</keyword>
<dbReference type="InterPro" id="IPR036396">
    <property type="entry name" value="Cyt_P450_sf"/>
</dbReference>
<evidence type="ECO:0000256" key="5">
    <source>
        <dbReference type="ARBA" id="ARBA00023002"/>
    </source>
</evidence>
<dbReference type="PRINTS" id="PR00359">
    <property type="entry name" value="BP450"/>
</dbReference>
<evidence type="ECO:0000256" key="1">
    <source>
        <dbReference type="ARBA" id="ARBA00004660"/>
    </source>
</evidence>
<keyword evidence="7 9" id="KW-0503">Monooxygenase</keyword>
<accession>A0A1H8YMQ7</accession>
<dbReference type="GO" id="GO:0008395">
    <property type="term" value="F:steroid hydroxylase activity"/>
    <property type="evidence" value="ECO:0007669"/>
    <property type="project" value="TreeGrafter"/>
</dbReference>